<proteinExistence type="predicted"/>
<comment type="caution">
    <text evidence="2">The sequence shown here is derived from an EMBL/GenBank/DDBJ whole genome shotgun (WGS) entry which is preliminary data.</text>
</comment>
<dbReference type="AlphaFoldDB" id="A0A1T1ZDM5"/>
<gene>
    <name evidence="2" type="ORF">BZ274_00310</name>
</gene>
<reference evidence="2 3" key="1">
    <citation type="submission" date="2018-05" db="EMBL/GenBank/DDBJ databases">
        <authorList>
            <consortium name="PulseNet: The National Subtyping Network for Foodborne Disease Surveillance"/>
            <person name="Tarr C.L."/>
            <person name="Trees E."/>
            <person name="Katz L.S."/>
            <person name="Carleton-Romer H.A."/>
            <person name="Stroika S."/>
            <person name="Kucerova Z."/>
            <person name="Roache K.F."/>
            <person name="Sabol A.L."/>
            <person name="Besser J."/>
            <person name="Gerner-Smidt P."/>
        </authorList>
    </citation>
    <scope>NUCLEOTIDE SEQUENCE [LARGE SCALE GENOMIC DNA]</scope>
    <source>
        <strain evidence="2 3">PNUSAC001435</strain>
    </source>
</reference>
<evidence type="ECO:0000313" key="3">
    <source>
        <dbReference type="Proteomes" id="UP000382436"/>
    </source>
</evidence>
<evidence type="ECO:0000313" key="2">
    <source>
        <dbReference type="EMBL" id="EAJ9196647.1"/>
    </source>
</evidence>
<protein>
    <recommendedName>
        <fullName evidence="1">Winged helix-turn-helix domain-containing protein</fullName>
    </recommendedName>
</protein>
<accession>A0A1T1ZDM5</accession>
<feature type="domain" description="Winged helix-turn-helix" evidence="1">
    <location>
        <begin position="7"/>
        <end position="57"/>
    </location>
</feature>
<dbReference type="RefSeq" id="WP_038845474.1">
    <property type="nucleotide sequence ID" value="NZ_CUKX01000001.1"/>
</dbReference>
<dbReference type="Proteomes" id="UP000382436">
    <property type="component" value="Unassembled WGS sequence"/>
</dbReference>
<dbReference type="InterPro" id="IPR055245">
    <property type="entry name" value="HTH_proteobacteria"/>
</dbReference>
<name>A0A1T1ZDM5_CAMCO</name>
<dbReference type="Pfam" id="PF14090">
    <property type="entry name" value="HTH_39"/>
    <property type="match status" value="1"/>
</dbReference>
<evidence type="ECO:0000259" key="1">
    <source>
        <dbReference type="Pfam" id="PF14090"/>
    </source>
</evidence>
<sequence>MSVTTISQEKQVLNILLNKGKIDNFYCIDTRITTRLGAYIYNLRNKGYAIETIRNKDNRNTFYILKSTPKTRKAG</sequence>
<organism evidence="2 3">
    <name type="scientific">Campylobacter coli</name>
    <dbReference type="NCBI Taxonomy" id="195"/>
    <lineage>
        <taxon>Bacteria</taxon>
        <taxon>Pseudomonadati</taxon>
        <taxon>Campylobacterota</taxon>
        <taxon>Epsilonproteobacteria</taxon>
        <taxon>Campylobacterales</taxon>
        <taxon>Campylobacteraceae</taxon>
        <taxon>Campylobacter</taxon>
    </lineage>
</organism>
<dbReference type="EMBL" id="AACBVJ010000001">
    <property type="protein sequence ID" value="EAJ9196647.1"/>
    <property type="molecule type" value="Genomic_DNA"/>
</dbReference>